<feature type="compositionally biased region" description="Basic and acidic residues" evidence="1">
    <location>
        <begin position="283"/>
        <end position="296"/>
    </location>
</feature>
<reference evidence="3" key="1">
    <citation type="journal article" date="2016" name="Proc. Natl. Acad. Sci. U.S.A.">
        <title>Chromosome-level assembly of Arabidopsis thaliana Ler reveals the extent of translocation and inversion polymorphisms.</title>
        <authorList>
            <person name="Zapata L."/>
            <person name="Ding J."/>
            <person name="Willing E.M."/>
            <person name="Hartwig B."/>
            <person name="Bezdan D."/>
            <person name="Jiao W.B."/>
            <person name="Patel V."/>
            <person name="Velikkakam James G."/>
            <person name="Koornneef M."/>
            <person name="Ossowski S."/>
            <person name="Schneeberger K."/>
        </authorList>
    </citation>
    <scope>NUCLEOTIDE SEQUENCE [LARGE SCALE GENOMIC DNA]</scope>
    <source>
        <strain evidence="3">cv. Landsberg erecta</strain>
    </source>
</reference>
<dbReference type="EMBL" id="LUHQ01000005">
    <property type="protein sequence ID" value="OAO94693.1"/>
    <property type="molecule type" value="Genomic_DNA"/>
</dbReference>
<comment type="caution">
    <text evidence="2">The sequence shown here is derived from an EMBL/GenBank/DDBJ whole genome shotgun (WGS) entry which is preliminary data.</text>
</comment>
<feature type="region of interest" description="Disordered" evidence="1">
    <location>
        <begin position="691"/>
        <end position="803"/>
    </location>
</feature>
<dbReference type="ExpressionAtlas" id="A0A178ULU6">
    <property type="expression patterns" value="baseline and differential"/>
</dbReference>
<name>A0A178ULU6_ARATH</name>
<protein>
    <submittedName>
        <fullName evidence="2">Uncharacterized protein</fullName>
    </submittedName>
</protein>
<gene>
    <name evidence="2" type="ordered locus">AXX17_At5g51580</name>
</gene>
<evidence type="ECO:0000256" key="1">
    <source>
        <dbReference type="SAM" id="MobiDB-lite"/>
    </source>
</evidence>
<accession>A0A178ULU6</accession>
<organism evidence="2 3">
    <name type="scientific">Arabidopsis thaliana</name>
    <name type="common">Mouse-ear cress</name>
    <dbReference type="NCBI Taxonomy" id="3702"/>
    <lineage>
        <taxon>Eukaryota</taxon>
        <taxon>Viridiplantae</taxon>
        <taxon>Streptophyta</taxon>
        <taxon>Embryophyta</taxon>
        <taxon>Tracheophyta</taxon>
        <taxon>Spermatophyta</taxon>
        <taxon>Magnoliopsida</taxon>
        <taxon>eudicotyledons</taxon>
        <taxon>Gunneridae</taxon>
        <taxon>Pentapetalae</taxon>
        <taxon>rosids</taxon>
        <taxon>malvids</taxon>
        <taxon>Brassicales</taxon>
        <taxon>Brassicaceae</taxon>
        <taxon>Camelineae</taxon>
        <taxon>Arabidopsis</taxon>
    </lineage>
</organism>
<sequence length="803" mass="90743">MQEETVQFKMDVSDENIKREAMKIVWMYSGVTFVDIKEKGILKVKGKFQKIQMGGKLYEIDKSVDIINPTGKPGKSYMPGLNTVYNYVTTPKMQEILIFKFEVLNEHIIQDAMEVIWEFSGVTSVEVKGVDKLEVKGGEFNKIAMSAKLKDIDESVTVIIKEGLDVHTPNIGSSNGTNFNMKNVLSAFRVPARVRVPPPPPVRPASPVYAAGRGKKFNQGNEFPTYKQPIFNAIAAQVRDLLPKANANKFMLGQHNAEILGRKKAQPEVKQQNHKGGLNAQAPDKKKQPPEVKQNEQEGGFFGFFGKKKQQPQKEKVVSEIPKPQRTSRKVPVAGPNHLLYSLVANKISYTYRGKQRVILQAARFLSHSFTLSLLTLHSPMSNPHYNLKTQEKTVEFKLDVSDENIRRNTMKIVWRFPVTFVDIKEKGILKVRGKFDHIEMREILQQHIDESVDLINPMKKSEKKQIPGLATVFNYFKTPATKEIVVFEFRVLDERIIPKAMEVIWEFPVTSVEIENDFYLKVKGGEINKEVMKTQLKDVDKHVKIKWHGQDVEEEPKKQSEAGGSKLQPEQLSKKKNIYEDAYGEHLKKQQGINQAKQPAFYDDWLLEEAHGRFNQQQGFKQENLLPIYGGAHAQGLYKQNANKVFQAQPKGGFAALNLGEKKKQAEVKKQNQDAGWFGNMFGNQQPQVKQDFRGKRENQHAQRIDPLIIQEFGSSSTRNRSSFSRSSSAMDLSQTTSSSSVAYSSYSTTPNSSRNSSHSRSRSSENLSQFQSNSTGNSYTSSQSNTASGSKQGQSSKKPGK</sequence>
<dbReference type="Proteomes" id="UP000078284">
    <property type="component" value="Chromosome 5"/>
</dbReference>
<feature type="compositionally biased region" description="Low complexity" evidence="1">
    <location>
        <begin position="790"/>
        <end position="803"/>
    </location>
</feature>
<evidence type="ECO:0000313" key="3">
    <source>
        <dbReference type="Proteomes" id="UP000078284"/>
    </source>
</evidence>
<feature type="region of interest" description="Disordered" evidence="1">
    <location>
        <begin position="548"/>
        <end position="572"/>
    </location>
</feature>
<feature type="compositionally biased region" description="Polar residues" evidence="1">
    <location>
        <begin position="771"/>
        <end position="789"/>
    </location>
</feature>
<feature type="compositionally biased region" description="Low complexity" evidence="1">
    <location>
        <begin position="716"/>
        <end position="770"/>
    </location>
</feature>
<evidence type="ECO:0000313" key="2">
    <source>
        <dbReference type="EMBL" id="OAO94693.1"/>
    </source>
</evidence>
<dbReference type="Gene3D" id="3.30.70.100">
    <property type="match status" value="1"/>
</dbReference>
<dbReference type="AlphaFoldDB" id="A0A178ULU6"/>
<feature type="region of interest" description="Disordered" evidence="1">
    <location>
        <begin position="262"/>
        <end position="332"/>
    </location>
</feature>
<feature type="compositionally biased region" description="Basic and acidic residues" evidence="1">
    <location>
        <begin position="548"/>
        <end position="561"/>
    </location>
</feature>
<feature type="compositionally biased region" description="Basic and acidic residues" evidence="1">
    <location>
        <begin position="692"/>
        <end position="705"/>
    </location>
</feature>
<proteinExistence type="predicted"/>